<dbReference type="GeneID" id="98670808"/>
<proteinExistence type="predicted"/>
<dbReference type="GO" id="GO:0016279">
    <property type="term" value="F:protein-lysine N-methyltransferase activity"/>
    <property type="evidence" value="ECO:0007669"/>
    <property type="project" value="TreeGrafter"/>
</dbReference>
<dbReference type="PANTHER" id="PTHR43648">
    <property type="entry name" value="ELECTRON TRANSFER FLAVOPROTEIN BETA SUBUNIT LYSINE METHYLTRANSFERASE"/>
    <property type="match status" value="1"/>
</dbReference>
<keyword evidence="4" id="KW-1185">Reference proteome</keyword>
<organism evidence="3 4">
    <name type="scientific">Thalassospira lohafexi</name>
    <dbReference type="NCBI Taxonomy" id="744227"/>
    <lineage>
        <taxon>Bacteria</taxon>
        <taxon>Pseudomonadati</taxon>
        <taxon>Pseudomonadota</taxon>
        <taxon>Alphaproteobacteria</taxon>
        <taxon>Rhodospirillales</taxon>
        <taxon>Thalassospiraceae</taxon>
        <taxon>Thalassospira</taxon>
    </lineage>
</organism>
<evidence type="ECO:0000256" key="2">
    <source>
        <dbReference type="ARBA" id="ARBA00022679"/>
    </source>
</evidence>
<evidence type="ECO:0000313" key="4">
    <source>
        <dbReference type="Proteomes" id="UP000233332"/>
    </source>
</evidence>
<dbReference type="SUPFAM" id="SSF53335">
    <property type="entry name" value="S-adenosyl-L-methionine-dependent methyltransferases"/>
    <property type="match status" value="1"/>
</dbReference>
<dbReference type="Pfam" id="PF06325">
    <property type="entry name" value="PrmA"/>
    <property type="match status" value="1"/>
</dbReference>
<protein>
    <submittedName>
        <fullName evidence="3">Methyltransferase</fullName>
    </submittedName>
</protein>
<dbReference type="RefSeq" id="WP_022734088.1">
    <property type="nucleotide sequence ID" value="NZ_NXGX01000004.1"/>
</dbReference>
<comment type="caution">
    <text evidence="3">The sequence shown here is derived from an EMBL/GenBank/DDBJ whole genome shotgun (WGS) entry which is preliminary data.</text>
</comment>
<dbReference type="PANTHER" id="PTHR43648:SF1">
    <property type="entry name" value="ELECTRON TRANSFER FLAVOPROTEIN BETA SUBUNIT LYSINE METHYLTRANSFERASE"/>
    <property type="match status" value="1"/>
</dbReference>
<reference evidence="3 4" key="1">
    <citation type="submission" date="2017-09" db="EMBL/GenBank/DDBJ databases">
        <title>Biodiversity and function of Thalassospira species in the particle-attached aromatic-hydrocarbon-degrading consortia from the surface seawater of the China South Sea.</title>
        <authorList>
            <person name="Dong C."/>
            <person name="Lai Q."/>
            <person name="Shao Z."/>
        </authorList>
    </citation>
    <scope>NUCLEOTIDE SEQUENCE [LARGE SCALE GENOMIC DNA]</scope>
    <source>
        <strain evidence="3 4">139Z-12</strain>
    </source>
</reference>
<gene>
    <name evidence="3" type="ORF">COO92_10195</name>
</gene>
<dbReference type="InterPro" id="IPR029063">
    <property type="entry name" value="SAM-dependent_MTases_sf"/>
</dbReference>
<dbReference type="EMBL" id="NXGX01000004">
    <property type="protein sequence ID" value="PKR58123.1"/>
    <property type="molecule type" value="Genomic_DNA"/>
</dbReference>
<keyword evidence="2 3" id="KW-0808">Transferase</keyword>
<evidence type="ECO:0000313" key="3">
    <source>
        <dbReference type="EMBL" id="PKR58123.1"/>
    </source>
</evidence>
<keyword evidence="1 3" id="KW-0489">Methyltransferase</keyword>
<accession>A0A2N3L5K8</accession>
<evidence type="ECO:0000256" key="1">
    <source>
        <dbReference type="ARBA" id="ARBA00022603"/>
    </source>
</evidence>
<sequence>MSENVFADALVPDVDDPQFADLIETFTVPARVPLAPEIEMHLATHITPLWQATEDMLGVLDIPPPYWAFAWPGGQAITRYILDHPEMVSGKRVLDFACGGGMQAIACVMAEAGEILANDIDPVAITATRLNAKHNGVAFPTTTDNLVGTSAPEKRWDVIFAGDVCYQQDMANAVLQWLMAEARLGTRVILADPGRTYAPTHNIDELETYEVPVDVAVEDTDTKFTRIWQLLPDRGNSV</sequence>
<dbReference type="Gene3D" id="3.40.50.150">
    <property type="entry name" value="Vaccinia Virus protein VP39"/>
    <property type="match status" value="1"/>
</dbReference>
<dbReference type="InterPro" id="IPR050078">
    <property type="entry name" value="Ribosomal_L11_MeTrfase_PrmA"/>
</dbReference>
<dbReference type="Proteomes" id="UP000233332">
    <property type="component" value="Unassembled WGS sequence"/>
</dbReference>
<name>A0A2N3L5K8_9PROT</name>
<dbReference type="AlphaFoldDB" id="A0A2N3L5K8"/>
<dbReference type="GO" id="GO:0032259">
    <property type="term" value="P:methylation"/>
    <property type="evidence" value="ECO:0007669"/>
    <property type="project" value="UniProtKB-KW"/>
</dbReference>
<dbReference type="CDD" id="cd02440">
    <property type="entry name" value="AdoMet_MTases"/>
    <property type="match status" value="1"/>
</dbReference>